<protein>
    <recommendedName>
        <fullName evidence="3">ATP-grasp domain-containing protein</fullName>
    </recommendedName>
</protein>
<dbReference type="RefSeq" id="XP_016213480.1">
    <property type="nucleotide sequence ID" value="XM_016358861.1"/>
</dbReference>
<dbReference type="STRING" id="253628.A0A0D1XMB8"/>
<sequence length="150" mass="16425">MPPTGPRGQYRALPVVERVNHVDGIAPYNGVVAVTRNSRVVPEDSAAYRDDASYAAVQRECERVAELLHATAPIRIDVRRAEHDPSSPFMLFDNMTGPGRPGREDQASLTALAAEGLGWDYGTLLSHVLASSRTLRELRNVSVRETGGRF</sequence>
<name>A0A0D1XMB8_9PEZI</name>
<dbReference type="HOGENOM" id="CLU_1677885_0_0_1"/>
<dbReference type="OrthoDB" id="3634740at2759"/>
<evidence type="ECO:0000313" key="1">
    <source>
        <dbReference type="EMBL" id="KIW03611.1"/>
    </source>
</evidence>
<dbReference type="Gene3D" id="3.30.470.20">
    <property type="entry name" value="ATP-grasp fold, B domain"/>
    <property type="match status" value="1"/>
</dbReference>
<dbReference type="AlphaFoldDB" id="A0A0D1XMB8"/>
<proteinExistence type="predicted"/>
<dbReference type="VEuPathDB" id="FungiDB:PV09_05364"/>
<dbReference type="Proteomes" id="UP000053259">
    <property type="component" value="Unassembled WGS sequence"/>
</dbReference>
<reference evidence="1 2" key="1">
    <citation type="submission" date="2015-01" db="EMBL/GenBank/DDBJ databases">
        <title>The Genome Sequence of Ochroconis gallopava CBS43764.</title>
        <authorList>
            <consortium name="The Broad Institute Genomics Platform"/>
            <person name="Cuomo C."/>
            <person name="de Hoog S."/>
            <person name="Gorbushina A."/>
            <person name="Stielow B."/>
            <person name="Teixiera M."/>
            <person name="Abouelleil A."/>
            <person name="Chapman S.B."/>
            <person name="Priest M."/>
            <person name="Young S.K."/>
            <person name="Wortman J."/>
            <person name="Nusbaum C."/>
            <person name="Birren B."/>
        </authorList>
    </citation>
    <scope>NUCLEOTIDE SEQUENCE [LARGE SCALE GENOMIC DNA]</scope>
    <source>
        <strain evidence="1 2">CBS 43764</strain>
    </source>
</reference>
<dbReference type="InParanoid" id="A0A0D1XMB8"/>
<organism evidence="1 2">
    <name type="scientific">Verruconis gallopava</name>
    <dbReference type="NCBI Taxonomy" id="253628"/>
    <lineage>
        <taxon>Eukaryota</taxon>
        <taxon>Fungi</taxon>
        <taxon>Dikarya</taxon>
        <taxon>Ascomycota</taxon>
        <taxon>Pezizomycotina</taxon>
        <taxon>Dothideomycetes</taxon>
        <taxon>Pleosporomycetidae</taxon>
        <taxon>Venturiales</taxon>
        <taxon>Sympoventuriaceae</taxon>
        <taxon>Verruconis</taxon>
    </lineage>
</organism>
<evidence type="ECO:0000313" key="2">
    <source>
        <dbReference type="Proteomes" id="UP000053259"/>
    </source>
</evidence>
<dbReference type="EMBL" id="KN847544">
    <property type="protein sequence ID" value="KIW03611.1"/>
    <property type="molecule type" value="Genomic_DNA"/>
</dbReference>
<keyword evidence="2" id="KW-1185">Reference proteome</keyword>
<gene>
    <name evidence="1" type="ORF">PV09_05364</name>
</gene>
<dbReference type="GeneID" id="27313337"/>
<accession>A0A0D1XMB8</accession>
<evidence type="ECO:0008006" key="3">
    <source>
        <dbReference type="Google" id="ProtNLM"/>
    </source>
</evidence>